<comment type="caution">
    <text evidence="2">The sequence shown here is derived from an EMBL/GenBank/DDBJ whole genome shotgun (WGS) entry which is preliminary data.</text>
</comment>
<evidence type="ECO:0000313" key="2">
    <source>
        <dbReference type="EMBL" id="KAL2288535.1"/>
    </source>
</evidence>
<evidence type="ECO:0000256" key="1">
    <source>
        <dbReference type="SAM" id="MobiDB-lite"/>
    </source>
</evidence>
<accession>A0ABR4F1U1</accession>
<organism evidence="2 3">
    <name type="scientific">Diaporthe vaccinii</name>
    <dbReference type="NCBI Taxonomy" id="105482"/>
    <lineage>
        <taxon>Eukaryota</taxon>
        <taxon>Fungi</taxon>
        <taxon>Dikarya</taxon>
        <taxon>Ascomycota</taxon>
        <taxon>Pezizomycotina</taxon>
        <taxon>Sordariomycetes</taxon>
        <taxon>Sordariomycetidae</taxon>
        <taxon>Diaporthales</taxon>
        <taxon>Diaporthaceae</taxon>
        <taxon>Diaporthe</taxon>
        <taxon>Diaporthe eres species complex</taxon>
    </lineage>
</organism>
<gene>
    <name evidence="2" type="ORF">FJTKL_03904</name>
</gene>
<keyword evidence="3" id="KW-1185">Reference proteome</keyword>
<name>A0ABR4F1U1_9PEZI</name>
<evidence type="ECO:0008006" key="4">
    <source>
        <dbReference type="Google" id="ProtNLM"/>
    </source>
</evidence>
<evidence type="ECO:0000313" key="3">
    <source>
        <dbReference type="Proteomes" id="UP001600888"/>
    </source>
</evidence>
<dbReference type="EMBL" id="JBAWTH010000016">
    <property type="protein sequence ID" value="KAL2288535.1"/>
    <property type="molecule type" value="Genomic_DNA"/>
</dbReference>
<dbReference type="InterPro" id="IPR016813">
    <property type="entry name" value="NADH_Ub_cplx-1_21kDa"/>
</dbReference>
<dbReference type="CDD" id="cd22849">
    <property type="entry name" value="NuzM"/>
    <property type="match status" value="1"/>
</dbReference>
<feature type="compositionally biased region" description="Polar residues" evidence="1">
    <location>
        <begin position="21"/>
        <end position="45"/>
    </location>
</feature>
<reference evidence="2 3" key="1">
    <citation type="submission" date="2024-03" db="EMBL/GenBank/DDBJ databases">
        <title>A high-quality draft genome sequence of Diaporthe vaccinii, a causative agent of upright dieback and viscid rot disease in cranberry plants.</title>
        <authorList>
            <person name="Sarrasin M."/>
            <person name="Lang B.F."/>
            <person name="Burger G."/>
        </authorList>
    </citation>
    <scope>NUCLEOTIDE SEQUENCE [LARGE SCALE GENOMIC DNA]</scope>
    <source>
        <strain evidence="2 3">IS7</strain>
    </source>
</reference>
<proteinExistence type="predicted"/>
<dbReference type="PANTHER" id="PTHR37325:SF1">
    <property type="entry name" value="OXIDOREDUCTASE 21 KDA SUBUNIT, PUTATIVE (AFU_ORTHOLOGUE AFUA_4G05910)-RELATED"/>
    <property type="match status" value="1"/>
</dbReference>
<dbReference type="Proteomes" id="UP001600888">
    <property type="component" value="Unassembled WGS sequence"/>
</dbReference>
<protein>
    <recommendedName>
        <fullName evidence="4">NADH-ubiquinone oxidoreductase 21.3 kDa subunit</fullName>
    </recommendedName>
</protein>
<dbReference type="PANTHER" id="PTHR37325">
    <property type="entry name" value="OXIDOREDUCTASE 21 KDA SUBUNIT, PUTATIVE (AFU_ORTHOLOGUE AFUA_4G05910)-RELATED"/>
    <property type="match status" value="1"/>
</dbReference>
<feature type="region of interest" description="Disordered" evidence="1">
    <location>
        <begin position="21"/>
        <end position="48"/>
    </location>
</feature>
<sequence>MASKAVAKIAAGGAMKVSTVSQSCCPHPHASSTTIVASTSPTSLTHAPPRYLQKQTLQSVGIWERIRRSLAIDPERSNGVPLNPHFRWPTPGGQDPLTYDDPVTTPAGDIADNPYWKRDTRRNYPRMSVVSQADTVALLTVGNAANPKVELIGEEGSKALVAAEAEGQEKGLAKVFEEKGVDASKELLVDGMPPLLSGQSLKKGSWDVHPWEVTEEQAYPEKYPCRTFQ</sequence>